<dbReference type="InterPro" id="IPR036291">
    <property type="entry name" value="NAD(P)-bd_dom_sf"/>
</dbReference>
<sequence>MTNSDKEIVLVTGGNTGIGLEVVRKLLRDHGDKFHVIIGCRTVSKGEEAAQSLKQDGCTGVETVQLDVTNEESLAAAAKAIEERHGRLDVLHANAGIALDLNNPDRSVVPMSKLIMQTMETNVAGQAATVENFEFLLRKADNPRVIFMSTGAGSFEFISDHKGLVLTWPSYCVSKAALNMLMVYYFHKFPNWKVNACCPGFRATNLNNFGQGSGGAKPGPVDEGAINAVRLSLLGKDGESGTYTQLEGTDGWRTVGW</sequence>
<keyword evidence="3" id="KW-0560">Oxidoreductase</keyword>
<evidence type="ECO:0000256" key="3">
    <source>
        <dbReference type="ARBA" id="ARBA00023002"/>
    </source>
</evidence>
<dbReference type="AlphaFoldDB" id="A0A9P9WC18"/>
<reference evidence="4" key="1">
    <citation type="submission" date="2021-03" db="EMBL/GenBank/DDBJ databases">
        <title>Revisited historic fungal species revealed as producer of novel bioactive compounds through whole genome sequencing and comparative genomics.</title>
        <authorList>
            <person name="Vignolle G.A."/>
            <person name="Hochenegger N."/>
            <person name="Mach R.L."/>
            <person name="Mach-Aigner A.R."/>
            <person name="Javad Rahimi M."/>
            <person name="Salim K.A."/>
            <person name="Chan C.M."/>
            <person name="Lim L.B.L."/>
            <person name="Cai F."/>
            <person name="Druzhinina I.S."/>
            <person name="U'Ren J.M."/>
            <person name="Derntl C."/>
        </authorList>
    </citation>
    <scope>NUCLEOTIDE SEQUENCE</scope>
    <source>
        <strain evidence="4">TUCIM 5799</strain>
    </source>
</reference>
<accession>A0A9P9WC18</accession>
<dbReference type="Gene3D" id="3.40.50.720">
    <property type="entry name" value="NAD(P)-binding Rossmann-like Domain"/>
    <property type="match status" value="1"/>
</dbReference>
<comment type="similarity">
    <text evidence="1">Belongs to the short-chain dehydrogenases/reductases (SDR) family.</text>
</comment>
<dbReference type="OrthoDB" id="1933717at2759"/>
<dbReference type="PRINTS" id="PR00081">
    <property type="entry name" value="GDHRDH"/>
</dbReference>
<evidence type="ECO:0000256" key="2">
    <source>
        <dbReference type="ARBA" id="ARBA00022857"/>
    </source>
</evidence>
<evidence type="ECO:0000256" key="1">
    <source>
        <dbReference type="ARBA" id="ARBA00006484"/>
    </source>
</evidence>
<dbReference type="Pfam" id="PF00106">
    <property type="entry name" value="adh_short"/>
    <property type="match status" value="1"/>
</dbReference>
<gene>
    <name evidence="4" type="ORF">JX265_011611</name>
</gene>
<dbReference type="InterPro" id="IPR002347">
    <property type="entry name" value="SDR_fam"/>
</dbReference>
<keyword evidence="5" id="KW-1185">Reference proteome</keyword>
<organism evidence="4 5">
    <name type="scientific">Neoarthrinium moseri</name>
    <dbReference type="NCBI Taxonomy" id="1658444"/>
    <lineage>
        <taxon>Eukaryota</taxon>
        <taxon>Fungi</taxon>
        <taxon>Dikarya</taxon>
        <taxon>Ascomycota</taxon>
        <taxon>Pezizomycotina</taxon>
        <taxon>Sordariomycetes</taxon>
        <taxon>Xylariomycetidae</taxon>
        <taxon>Amphisphaeriales</taxon>
        <taxon>Apiosporaceae</taxon>
        <taxon>Neoarthrinium</taxon>
    </lineage>
</organism>
<dbReference type="GO" id="GO:0016491">
    <property type="term" value="F:oxidoreductase activity"/>
    <property type="evidence" value="ECO:0007669"/>
    <property type="project" value="UniProtKB-KW"/>
</dbReference>
<dbReference type="EMBL" id="JAFIMR010000044">
    <property type="protein sequence ID" value="KAI1856364.1"/>
    <property type="molecule type" value="Genomic_DNA"/>
</dbReference>
<proteinExistence type="inferred from homology"/>
<name>A0A9P9WC18_9PEZI</name>
<evidence type="ECO:0000313" key="4">
    <source>
        <dbReference type="EMBL" id="KAI1856364.1"/>
    </source>
</evidence>
<comment type="caution">
    <text evidence="4">The sequence shown here is derived from an EMBL/GenBank/DDBJ whole genome shotgun (WGS) entry which is preliminary data.</text>
</comment>
<protein>
    <submittedName>
        <fullName evidence="4">Uncharacterized protein</fullName>
    </submittedName>
</protein>
<dbReference type="PANTHER" id="PTHR43490:SF99">
    <property type="entry name" value="SHORT-CHAIN DEHYDROGENASE_REDUCTASE"/>
    <property type="match status" value="1"/>
</dbReference>
<dbReference type="SUPFAM" id="SSF51735">
    <property type="entry name" value="NAD(P)-binding Rossmann-fold domains"/>
    <property type="match status" value="1"/>
</dbReference>
<dbReference type="PANTHER" id="PTHR43490">
    <property type="entry name" value="(+)-NEOMENTHOL DEHYDROGENASE"/>
    <property type="match status" value="1"/>
</dbReference>
<dbReference type="GO" id="GO:0016020">
    <property type="term" value="C:membrane"/>
    <property type="evidence" value="ECO:0007669"/>
    <property type="project" value="TreeGrafter"/>
</dbReference>
<dbReference type="Proteomes" id="UP000829685">
    <property type="component" value="Unassembled WGS sequence"/>
</dbReference>
<keyword evidence="2" id="KW-0521">NADP</keyword>
<evidence type="ECO:0000313" key="5">
    <source>
        <dbReference type="Proteomes" id="UP000829685"/>
    </source>
</evidence>